<dbReference type="EMBL" id="JBIBSM010000017">
    <property type="protein sequence ID" value="MFF8279891.1"/>
    <property type="molecule type" value="Genomic_DNA"/>
</dbReference>
<evidence type="ECO:0000256" key="5">
    <source>
        <dbReference type="ARBA" id="ARBA00023136"/>
    </source>
</evidence>
<comment type="caution">
    <text evidence="8">The sequence shown here is derived from an EMBL/GenBank/DDBJ whole genome shotgun (WGS) entry which is preliminary data.</text>
</comment>
<evidence type="ECO:0000256" key="7">
    <source>
        <dbReference type="SAM" id="Phobius"/>
    </source>
</evidence>
<dbReference type="InterPro" id="IPR010343">
    <property type="entry name" value="ArAE_1"/>
</dbReference>
<accession>A0ABW6YJ58</accession>
<feature type="transmembrane region" description="Helical" evidence="7">
    <location>
        <begin position="152"/>
        <end position="174"/>
    </location>
</feature>
<reference evidence="8 9" key="1">
    <citation type="submission" date="2024-10" db="EMBL/GenBank/DDBJ databases">
        <title>The Natural Products Discovery Center: Release of the First 8490 Sequenced Strains for Exploring Actinobacteria Biosynthetic Diversity.</title>
        <authorList>
            <person name="Kalkreuter E."/>
            <person name="Kautsar S.A."/>
            <person name="Yang D."/>
            <person name="Bader C.D."/>
            <person name="Teijaro C.N."/>
            <person name="Fluegel L."/>
            <person name="Davis C.M."/>
            <person name="Simpson J.R."/>
            <person name="Lauterbach L."/>
            <person name="Steele A.D."/>
            <person name="Gui C."/>
            <person name="Meng S."/>
            <person name="Li G."/>
            <person name="Viehrig K."/>
            <person name="Ye F."/>
            <person name="Su P."/>
            <person name="Kiefer A.F."/>
            <person name="Nichols A."/>
            <person name="Cepeda A.J."/>
            <person name="Yan W."/>
            <person name="Fan B."/>
            <person name="Jiang Y."/>
            <person name="Adhikari A."/>
            <person name="Zheng C.-J."/>
            <person name="Schuster L."/>
            <person name="Cowan T.M."/>
            <person name="Smanski M.J."/>
            <person name="Chevrette M.G."/>
            <person name="De Carvalho L.P.S."/>
            <person name="Shen B."/>
        </authorList>
    </citation>
    <scope>NUCLEOTIDE SEQUENCE [LARGE SCALE GENOMIC DNA]</scope>
    <source>
        <strain evidence="8 9">NPDC015755</strain>
    </source>
</reference>
<dbReference type="RefSeq" id="WP_391936792.1">
    <property type="nucleotide sequence ID" value="NZ_JBIBSM010000017.1"/>
</dbReference>
<comment type="subcellular location">
    <subcellularLocation>
        <location evidence="1">Cell membrane</location>
        <topology evidence="1">Multi-pass membrane protein</topology>
    </subcellularLocation>
</comment>
<proteinExistence type="predicted"/>
<feature type="transmembrane region" description="Helical" evidence="7">
    <location>
        <begin position="63"/>
        <end position="81"/>
    </location>
</feature>
<evidence type="ECO:0000256" key="6">
    <source>
        <dbReference type="SAM" id="MobiDB-lite"/>
    </source>
</evidence>
<evidence type="ECO:0000256" key="2">
    <source>
        <dbReference type="ARBA" id="ARBA00022475"/>
    </source>
</evidence>
<keyword evidence="4 7" id="KW-1133">Transmembrane helix</keyword>
<dbReference type="Proteomes" id="UP001603013">
    <property type="component" value="Unassembled WGS sequence"/>
</dbReference>
<evidence type="ECO:0000313" key="8">
    <source>
        <dbReference type="EMBL" id="MFF8279891.1"/>
    </source>
</evidence>
<feature type="transmembrane region" description="Helical" evidence="7">
    <location>
        <begin position="93"/>
        <end position="120"/>
    </location>
</feature>
<name>A0ABW6YJ58_9ACTN</name>
<organism evidence="8 9">
    <name type="scientific">Streptomyces lateritius</name>
    <dbReference type="NCBI Taxonomy" id="67313"/>
    <lineage>
        <taxon>Bacteria</taxon>
        <taxon>Bacillati</taxon>
        <taxon>Actinomycetota</taxon>
        <taxon>Actinomycetes</taxon>
        <taxon>Kitasatosporales</taxon>
        <taxon>Streptomycetaceae</taxon>
        <taxon>Streptomyces</taxon>
    </lineage>
</organism>
<keyword evidence="3 7" id="KW-0812">Transmembrane</keyword>
<evidence type="ECO:0000256" key="4">
    <source>
        <dbReference type="ARBA" id="ARBA00022989"/>
    </source>
</evidence>
<evidence type="ECO:0000313" key="9">
    <source>
        <dbReference type="Proteomes" id="UP001603013"/>
    </source>
</evidence>
<keyword evidence="2" id="KW-1003">Cell membrane</keyword>
<sequence>MSRRDKVPEKVWAAAAETAAYVRRAVRSSGSERDDLLLTAKTVAAATAAWMLAHHFLPSTVSTFAPFTALVAVQATVYRSFRESVQYLLAMSLGATLAAVVAATLGLHAWTLALLTLIALRLGRVRGLGQQGIQVAVVGLFAFSSGEGRIDYIGHLAVSVVVGALCGLAAHLALAPARHTSHRQQDVAHLYGGLSRRTEGLAGTFEASAPDADQVRQWRQDWRRLSADCDRIRGSIDVEEENAKLNPRRSFDGDAQALPRAREALTVAQRCVDHLRSLTRTLDFALADEELDTLPGTFRTGLGSLLRRVATVMEELGKPSPTDDDRLTGMIDAAEADLGTLERQELTAPEVRPPAPTLQGTLLTDAARLLAELRWGRQALAAVSAVETPRTRAQAGTGAPERKADQA</sequence>
<protein>
    <submittedName>
        <fullName evidence="8">Aromatic acid exporter family protein</fullName>
    </submittedName>
</protein>
<evidence type="ECO:0000256" key="3">
    <source>
        <dbReference type="ARBA" id="ARBA00022692"/>
    </source>
</evidence>
<keyword evidence="5 7" id="KW-0472">Membrane</keyword>
<keyword evidence="9" id="KW-1185">Reference proteome</keyword>
<evidence type="ECO:0000256" key="1">
    <source>
        <dbReference type="ARBA" id="ARBA00004651"/>
    </source>
</evidence>
<dbReference type="Pfam" id="PF06081">
    <property type="entry name" value="ArAE_1"/>
    <property type="match status" value="1"/>
</dbReference>
<feature type="region of interest" description="Disordered" evidence="6">
    <location>
        <begin position="387"/>
        <end position="407"/>
    </location>
</feature>
<gene>
    <name evidence="8" type="ORF">ACF05T_27920</name>
</gene>